<evidence type="ECO:0008006" key="5">
    <source>
        <dbReference type="Google" id="ProtNLM"/>
    </source>
</evidence>
<reference evidence="3 4" key="1">
    <citation type="journal article" date="2011" name="J. Bacteriol.">
        <title>Draft genome of the psychrotolerant acidophile Acidithiobacillus ferrivorans SS3.</title>
        <authorList>
            <person name="Liljeqvist M."/>
            <person name="Valdes J."/>
            <person name="Holmes D.S."/>
            <person name="Dopson M."/>
        </authorList>
    </citation>
    <scope>NUCLEOTIDE SEQUENCE [LARGE SCALE GENOMIC DNA]</scope>
    <source>
        <strain evidence="3 4">SS3</strain>
    </source>
</reference>
<sequence length="301" mass="32289">MMRARHFIAVALLLALPGIAVADIATTQALQQALQRLEKIQRSGPPIPPATLSDLHSSLRMMTRDQVNPVLFQVDRAIFNARLAGLREQRQQAAEQDRLSGLRQQVQSLTRQHQALQNEYGKLREQLASKTMSGARTQHLQAEIQQQQQMLQSEEQRLAGLAQQQGATTPPIPGVAASPLTAQPGYGKALTVYAQVRAASDGVHVTMPVNSLFGSDTRLSADGKQRLQAISGILKQTAASEILVRVAPQPLGANVATQRAETILRTLRHNGIPGTVLALATGVGLSSGTAELLLVNASPTP</sequence>
<dbReference type="AlphaFoldDB" id="G0JQ91"/>
<dbReference type="EMBL" id="CP002985">
    <property type="protein sequence ID" value="AEM46330.1"/>
    <property type="molecule type" value="Genomic_DNA"/>
</dbReference>
<organism evidence="3 4">
    <name type="scientific">Acidithiobacillus ferrivorans SS3</name>
    <dbReference type="NCBI Taxonomy" id="743299"/>
    <lineage>
        <taxon>Bacteria</taxon>
        <taxon>Pseudomonadati</taxon>
        <taxon>Pseudomonadota</taxon>
        <taxon>Acidithiobacillia</taxon>
        <taxon>Acidithiobacillales</taxon>
        <taxon>Acidithiobacillaceae</taxon>
        <taxon>Acidithiobacillus</taxon>
    </lineage>
</organism>
<dbReference type="KEGG" id="afi:Acife_0090"/>
<feature type="coiled-coil region" evidence="1">
    <location>
        <begin position="76"/>
        <end position="164"/>
    </location>
</feature>
<dbReference type="eggNOG" id="ENOG50300H8">
    <property type="taxonomic scope" value="Bacteria"/>
</dbReference>
<evidence type="ECO:0000313" key="4">
    <source>
        <dbReference type="Proteomes" id="UP000009220"/>
    </source>
</evidence>
<keyword evidence="1" id="KW-0175">Coiled coil</keyword>
<dbReference type="HOGENOM" id="CLU_938841_0_0_6"/>
<keyword evidence="2" id="KW-0732">Signal</keyword>
<protein>
    <recommendedName>
        <fullName evidence="5">OmpA/MotB domain protein</fullName>
    </recommendedName>
</protein>
<name>G0JQ91_9PROT</name>
<dbReference type="STRING" id="743299.Acife_0090"/>
<evidence type="ECO:0000256" key="2">
    <source>
        <dbReference type="SAM" id="SignalP"/>
    </source>
</evidence>
<proteinExistence type="predicted"/>
<feature type="signal peptide" evidence="2">
    <location>
        <begin position="1"/>
        <end position="22"/>
    </location>
</feature>
<dbReference type="RefSeq" id="WP_014027603.1">
    <property type="nucleotide sequence ID" value="NC_015942.1"/>
</dbReference>
<dbReference type="Proteomes" id="UP000009220">
    <property type="component" value="Chromosome"/>
</dbReference>
<evidence type="ECO:0000256" key="1">
    <source>
        <dbReference type="SAM" id="Coils"/>
    </source>
</evidence>
<accession>G0JQ91</accession>
<feature type="chain" id="PRO_5003401791" description="OmpA/MotB domain protein" evidence="2">
    <location>
        <begin position="23"/>
        <end position="301"/>
    </location>
</feature>
<evidence type="ECO:0000313" key="3">
    <source>
        <dbReference type="EMBL" id="AEM46330.1"/>
    </source>
</evidence>
<gene>
    <name evidence="3" type="ORF">Acife_0090</name>
</gene>